<protein>
    <submittedName>
        <fullName evidence="1">Uncharacterized protein</fullName>
    </submittedName>
</protein>
<name>A0AAX4HDY0_9ASCO</name>
<dbReference type="Proteomes" id="UP001338582">
    <property type="component" value="Chromosome 5"/>
</dbReference>
<proteinExistence type="predicted"/>
<sequence length="384" mass="43805">MSRPKRPNFEHSKTLPASVYTQLSQLFGPTSNILHGGSIRQQSYDLSSQHPSKRQLVRHQRSKLDLIDDTKLTSLPLPPPPAAPRNRRKILGQVSPTNVYNPALDPLNLLGHFCESKLDTGDLIADISQCSENLDDECPDPIILVEDYLSSEPVEQDRPMALFRKESLANFKRKIAKKRSEISAFSNNAPKSALETSKSADCHSNHQREDLEAIFGEIPGSEKLKYCTLCDKPLYEISSILTNASTIRHGHEHETNSRMDLYKELVCSDCIKNYERILNEVNDNFHNLESIGDNTLMSKESPIAKRDVLSILHKLQDMNKTELAEIPKHKKRKSAHFSKDLLERLHNLSNLSDQGKKREDWFPKIRSKVNWGNLQRLLFHDEDV</sequence>
<dbReference type="AlphaFoldDB" id="A0AAX4HDY0"/>
<keyword evidence="2" id="KW-1185">Reference proteome</keyword>
<dbReference type="RefSeq" id="XP_062878977.1">
    <property type="nucleotide sequence ID" value="XM_063022907.1"/>
</dbReference>
<dbReference type="KEGG" id="asau:88175017"/>
<dbReference type="GeneID" id="88175017"/>
<evidence type="ECO:0000313" key="2">
    <source>
        <dbReference type="Proteomes" id="UP001338582"/>
    </source>
</evidence>
<reference evidence="1 2" key="1">
    <citation type="submission" date="2023-10" db="EMBL/GenBank/DDBJ databases">
        <title>Draft Genome Sequence of Candida saopaulonensis from a very Premature Infant with Sepsis.</title>
        <authorList>
            <person name="Ning Y."/>
            <person name="Dai R."/>
            <person name="Xiao M."/>
            <person name="Xu Y."/>
            <person name="Yan Q."/>
            <person name="Zhang L."/>
        </authorList>
    </citation>
    <scope>NUCLEOTIDE SEQUENCE [LARGE SCALE GENOMIC DNA]</scope>
    <source>
        <strain evidence="1 2">19XY460</strain>
    </source>
</reference>
<organism evidence="1 2">
    <name type="scientific">Australozyma saopauloensis</name>
    <dbReference type="NCBI Taxonomy" id="291208"/>
    <lineage>
        <taxon>Eukaryota</taxon>
        <taxon>Fungi</taxon>
        <taxon>Dikarya</taxon>
        <taxon>Ascomycota</taxon>
        <taxon>Saccharomycotina</taxon>
        <taxon>Pichiomycetes</taxon>
        <taxon>Metschnikowiaceae</taxon>
        <taxon>Australozyma</taxon>
    </lineage>
</organism>
<dbReference type="EMBL" id="CP138898">
    <property type="protein sequence ID" value="WPK26596.1"/>
    <property type="molecule type" value="Genomic_DNA"/>
</dbReference>
<evidence type="ECO:0000313" key="1">
    <source>
        <dbReference type="EMBL" id="WPK26596.1"/>
    </source>
</evidence>
<gene>
    <name evidence="1" type="ORF">PUMCH_003954</name>
</gene>
<accession>A0AAX4HDY0</accession>